<evidence type="ECO:0000256" key="7">
    <source>
        <dbReference type="ARBA" id="ARBA00023159"/>
    </source>
</evidence>
<reference evidence="14" key="1">
    <citation type="journal article" date="2018" name="Nat. Genet.">
        <title>Extensive intraspecific gene order and gene structural variations between Mo17 and other maize genomes.</title>
        <authorList>
            <person name="Sun S."/>
            <person name="Zhou Y."/>
            <person name="Chen J."/>
            <person name="Shi J."/>
            <person name="Zhao H."/>
            <person name="Zhao H."/>
            <person name="Song W."/>
            <person name="Zhang M."/>
            <person name="Cui Y."/>
            <person name="Dong X."/>
            <person name="Liu H."/>
            <person name="Ma X."/>
            <person name="Jiao Y."/>
            <person name="Wang B."/>
            <person name="Wei X."/>
            <person name="Stein J.C."/>
            <person name="Glaubitz J.C."/>
            <person name="Lu F."/>
            <person name="Yu G."/>
            <person name="Liang C."/>
            <person name="Fengler K."/>
            <person name="Li B."/>
            <person name="Rafalski A."/>
            <person name="Schnable P.S."/>
            <person name="Ware D.H."/>
            <person name="Buckler E.S."/>
            <person name="Lai J."/>
        </authorList>
    </citation>
    <scope>NUCLEOTIDE SEQUENCE [LARGE SCALE GENOMIC DNA]</scope>
    <source>
        <tissue evidence="14">Seedling</tissue>
    </source>
</reference>
<keyword evidence="3" id="KW-0678">Repressor</keyword>
<keyword evidence="6" id="KW-0805">Transcription regulation</keyword>
<evidence type="ECO:0000256" key="2">
    <source>
        <dbReference type="ARBA" id="ARBA00006956"/>
    </source>
</evidence>
<dbReference type="SMART" id="SM00739">
    <property type="entry name" value="KOW"/>
    <property type="match status" value="5"/>
</dbReference>
<dbReference type="InterPro" id="IPR006645">
    <property type="entry name" value="NGN-like_dom"/>
</dbReference>
<dbReference type="InterPro" id="IPR022581">
    <property type="entry name" value="Spt5_N"/>
</dbReference>
<dbReference type="InterPro" id="IPR005100">
    <property type="entry name" value="NGN-domain"/>
</dbReference>
<dbReference type="InterPro" id="IPR036735">
    <property type="entry name" value="NGN_dom_sf"/>
</dbReference>
<dbReference type="Pfam" id="PF23037">
    <property type="entry name" value="KOWx_SPT5"/>
    <property type="match status" value="1"/>
</dbReference>
<dbReference type="GO" id="GO:0032784">
    <property type="term" value="P:regulation of DNA-templated transcription elongation"/>
    <property type="evidence" value="ECO:0007669"/>
    <property type="project" value="InterPro"/>
</dbReference>
<dbReference type="InterPro" id="IPR039659">
    <property type="entry name" value="SPT5"/>
</dbReference>
<dbReference type="FunFam" id="2.30.30.30:FF:000027">
    <property type="entry name" value="Transcription elongation factor SPT5"/>
    <property type="match status" value="1"/>
</dbReference>
<comment type="similarity">
    <text evidence="2">Belongs to the SPT5 family.</text>
</comment>
<evidence type="ECO:0000256" key="8">
    <source>
        <dbReference type="ARBA" id="ARBA00023163"/>
    </source>
</evidence>
<dbReference type="GO" id="GO:0006354">
    <property type="term" value="P:DNA-templated transcription elongation"/>
    <property type="evidence" value="ECO:0007669"/>
    <property type="project" value="InterPro"/>
</dbReference>
<keyword evidence="8" id="KW-0804">Transcription</keyword>
<dbReference type="InterPro" id="IPR041973">
    <property type="entry name" value="KOW_Spt5_1"/>
</dbReference>
<gene>
    <name evidence="14" type="primary">At2g34210</name>
    <name evidence="14" type="ORF">Zm00014a_037436</name>
</gene>
<dbReference type="FunFam" id="2.30.30.30:FF:000043">
    <property type="entry name" value="Transcription elongation factor SPT5"/>
    <property type="match status" value="1"/>
</dbReference>
<dbReference type="EMBL" id="NCVQ01000010">
    <property type="protein sequence ID" value="PWZ05191.1"/>
    <property type="molecule type" value="Genomic_DNA"/>
</dbReference>
<dbReference type="Pfam" id="PF23284">
    <property type="entry name" value="KOW2_Spt5"/>
    <property type="match status" value="1"/>
</dbReference>
<evidence type="ECO:0000256" key="4">
    <source>
        <dbReference type="ARBA" id="ARBA00022553"/>
    </source>
</evidence>
<dbReference type="InterPro" id="IPR041976">
    <property type="entry name" value="KOW_Spt5_3"/>
</dbReference>
<feature type="domain" description="KOW" evidence="13">
    <location>
        <begin position="1079"/>
        <end position="1106"/>
    </location>
</feature>
<dbReference type="GO" id="GO:0005634">
    <property type="term" value="C:nucleus"/>
    <property type="evidence" value="ECO:0007669"/>
    <property type="project" value="UniProtKB-SubCell"/>
</dbReference>
<dbReference type="CDD" id="cd09888">
    <property type="entry name" value="NGN_Euk"/>
    <property type="match status" value="1"/>
</dbReference>
<keyword evidence="9" id="KW-0539">Nucleus</keyword>
<dbReference type="GO" id="GO:0006357">
    <property type="term" value="P:regulation of transcription by RNA polymerase II"/>
    <property type="evidence" value="ECO:0007669"/>
    <property type="project" value="InterPro"/>
</dbReference>
<dbReference type="AlphaFoldDB" id="A0A3L6DC79"/>
<dbReference type="InterPro" id="IPR005825">
    <property type="entry name" value="Ribosomal_uL24_CS"/>
</dbReference>
<dbReference type="SMART" id="SM00738">
    <property type="entry name" value="NGN"/>
    <property type="match status" value="1"/>
</dbReference>
<evidence type="ECO:0000313" key="14">
    <source>
        <dbReference type="EMBL" id="PWZ05191.1"/>
    </source>
</evidence>
<dbReference type="Gene3D" id="2.30.30.30">
    <property type="match status" value="4"/>
</dbReference>
<dbReference type="InterPro" id="IPR041975">
    <property type="entry name" value="KOW_Spt5_2"/>
</dbReference>
<evidence type="ECO:0000256" key="10">
    <source>
        <dbReference type="ARBA" id="ARBA00056652"/>
    </source>
</evidence>
<organism evidence="14">
    <name type="scientific">Zea mays</name>
    <name type="common">Maize</name>
    <dbReference type="NCBI Taxonomy" id="4577"/>
    <lineage>
        <taxon>Eukaryota</taxon>
        <taxon>Viridiplantae</taxon>
        <taxon>Streptophyta</taxon>
        <taxon>Embryophyta</taxon>
        <taxon>Tracheophyta</taxon>
        <taxon>Spermatophyta</taxon>
        <taxon>Magnoliopsida</taxon>
        <taxon>Liliopsida</taxon>
        <taxon>Poales</taxon>
        <taxon>Poaceae</taxon>
        <taxon>PACMAD clade</taxon>
        <taxon>Panicoideae</taxon>
        <taxon>Andropogonodae</taxon>
        <taxon>Andropogoneae</taxon>
        <taxon>Tripsacinae</taxon>
        <taxon>Zea</taxon>
    </lineage>
</organism>
<dbReference type="SUPFAM" id="SSF50104">
    <property type="entry name" value="Translation proteins SH3-like domain"/>
    <property type="match status" value="1"/>
</dbReference>
<dbReference type="InterPro" id="IPR057935">
    <property type="entry name" value="KOW_Spt5_6_plant"/>
</dbReference>
<feature type="domain" description="KOW" evidence="13">
    <location>
        <begin position="812"/>
        <end position="839"/>
    </location>
</feature>
<dbReference type="InterPro" id="IPR014722">
    <property type="entry name" value="Rib_uL2_dom2"/>
</dbReference>
<keyword evidence="7" id="KW-0010">Activator</keyword>
<dbReference type="PANTHER" id="PTHR11125">
    <property type="entry name" value="SUPPRESSOR OF TY 5"/>
    <property type="match status" value="1"/>
</dbReference>
<dbReference type="Pfam" id="PF11942">
    <property type="entry name" value="Spt5_N"/>
    <property type="match status" value="1"/>
</dbReference>
<dbReference type="GO" id="GO:0005840">
    <property type="term" value="C:ribosome"/>
    <property type="evidence" value="ECO:0007669"/>
    <property type="project" value="InterPro"/>
</dbReference>
<keyword evidence="14" id="KW-0251">Elongation factor</keyword>
<feature type="domain" description="KOW" evidence="13">
    <location>
        <begin position="625"/>
        <end position="652"/>
    </location>
</feature>
<evidence type="ECO:0000256" key="3">
    <source>
        <dbReference type="ARBA" id="ARBA00022491"/>
    </source>
</evidence>
<sequence length="1131" mass="126502">MWVKMATCIRKVASEVFGVTKGSNGESKDTWWWTEDVQKAIKEKKECYRSLFHDRSAVNIERIQESEVKKALKRMKGGKAMGPDGIPIEVWKCLGDIAIVWLTKLFNHIFRTNRMLDECRRSKLVPILKNKGDIQSCTNYRGIKLMSHTMILWERVIEHRLRGMTHITMNQFGFMPGRSTMEAIFLIRQRDGDIDEDVSHRIKPGWMKWRQASGVLCDKRVPQKLKGKFYRTTIRPAMLYGAECWPTKRRHIQQLSVVEMHFINDAGADLPDEDVVRGSRRHSIPMRDEEEDIDEMERQVRERYARSTHIEYGEEAAEVEQQALLPSVKDPKLWMVKCAIGHERETAICLMQKFIDRSDLQIKSVVALDHLKNYIYVEAEKEAHVKEACKGLRNIYASAKITLVPIKEMADVLSVESKSVDLSRDSWVRMKLGIYKGDLAKVVDVDNVRQRVDVKLIPRIDLQALASKLEGRDIVKKKAFVPPPRFFNIDEAREMHIRVERRRDKESGEYFEWVDNLKFKDGFLYKSVSTKSIHKSNIQPSFDELEKFKKPGDDMNGDMASLSTLFANRKKGHFMKGDAVIVIKGDLKNLEGWVEKVEDETVHIRPKISDLPKTLAFNEKELCKYFKPGDHVKVISGVQEGATGMVVKVEGHVLIILSDTTKEHIRVFADHVVESSEITTGITRIGDYELHDLVLLDNLSFGVIIRVEAEAFQVLKGVPDRPEVVLVKLREIKSKIERRSSAKDRSNNIISAKDVVRVVEGACKGMDTADARLDALRSSASILQSPGRLPPRGPNMNYGGRFGGGRGGRGYDALVGKCIKIKSGPYKGYRGRVKEVTGALVRVELDSLMKIVTVKRDDIADTPTVATPFREPRYSLGGETPMHPSRTPHHAYQTPMRDPGGTIGKMEILLLGVAVQLTRCVTPTCILAIIQTFQPGTPQARPYEAPTPGSGWANTPGVSFNDAPTPRDNYANAPSPYVPSTPVGQPMTPNSASYLPGTPGGQPMTPGNAGMDMLSPIIGGDGEVAWLLPDVLVNVLRGGDDGPGVVREVLGDGSCRVALGSSGNGDVVTVLANEVEVIRPKKSDRIKILNGNFRGYTGKLIGIDGSDGIVRLDETYEVKILDMVILAKLAT</sequence>
<accession>A0A3L6DC79</accession>
<keyword evidence="14" id="KW-0648">Protein biosynthesis</keyword>
<dbReference type="FunFam" id="3.30.70.940:FF:000007">
    <property type="entry name" value="Transcription elongation factor SPT5"/>
    <property type="match status" value="1"/>
</dbReference>
<name>A0A3L6DC79_MAIZE</name>
<evidence type="ECO:0000259" key="13">
    <source>
        <dbReference type="SMART" id="SM00739"/>
    </source>
</evidence>
<dbReference type="Proteomes" id="UP000251960">
    <property type="component" value="Chromosome 9"/>
</dbReference>
<feature type="domain" description="NusG-like N-terminal" evidence="12">
    <location>
        <begin position="330"/>
        <end position="416"/>
    </location>
</feature>
<feature type="region of interest" description="Disordered" evidence="11">
    <location>
        <begin position="937"/>
        <end position="1002"/>
    </location>
</feature>
<evidence type="ECO:0000256" key="9">
    <source>
        <dbReference type="ARBA" id="ARBA00023242"/>
    </source>
</evidence>
<dbReference type="Pfam" id="PF23038">
    <property type="entry name" value="KOW6_SPT51-2"/>
    <property type="match status" value="1"/>
</dbReference>
<dbReference type="GO" id="GO:0003735">
    <property type="term" value="F:structural constituent of ribosome"/>
    <property type="evidence" value="ECO:0007669"/>
    <property type="project" value="InterPro"/>
</dbReference>
<dbReference type="PANTHER" id="PTHR11125:SF7">
    <property type="entry name" value="TRANSCRIPTION ELONGATION FACTOR SPT5"/>
    <property type="match status" value="1"/>
</dbReference>
<dbReference type="InterPro" id="IPR039385">
    <property type="entry name" value="NGN_Euk"/>
</dbReference>
<evidence type="ECO:0000256" key="11">
    <source>
        <dbReference type="SAM" id="MobiDB-lite"/>
    </source>
</evidence>
<dbReference type="Pfam" id="PF23290">
    <property type="entry name" value="KOW5_SPT5"/>
    <property type="match status" value="1"/>
</dbReference>
<keyword evidence="5" id="KW-0677">Repeat</keyword>
<dbReference type="CDD" id="cd06083">
    <property type="entry name" value="KOW_Spt5_3"/>
    <property type="match status" value="1"/>
</dbReference>
<comment type="function">
    <text evidence="10">May regulate transcription elongation by RNA polymerase II. May enhance transcriptional pausing at sites proximal to the promoter, which may in turn facilitate the assembly of an elongation competent RNA polymerase II complex.</text>
</comment>
<evidence type="ECO:0000256" key="6">
    <source>
        <dbReference type="ARBA" id="ARBA00023015"/>
    </source>
</evidence>
<dbReference type="FunFam" id="2.30.30.30:FF:000024">
    <property type="entry name" value="Transcription elongation factor SPT5"/>
    <property type="match status" value="1"/>
</dbReference>
<dbReference type="PROSITE" id="PS01108">
    <property type="entry name" value="RIBOSOMAL_L24"/>
    <property type="match status" value="1"/>
</dbReference>
<dbReference type="FunFam" id="2.30.30.30:FF:000028">
    <property type="entry name" value="Transcription elongation factor SPT5"/>
    <property type="match status" value="1"/>
</dbReference>
<comment type="subcellular location">
    <subcellularLocation>
        <location evidence="1">Nucleus</location>
    </subcellularLocation>
</comment>
<dbReference type="Pfam" id="PF23042">
    <property type="entry name" value="KOW1_SPT5"/>
    <property type="match status" value="1"/>
</dbReference>
<comment type="caution">
    <text evidence="14">The sequence shown here is derived from an EMBL/GenBank/DDBJ whole genome shotgun (WGS) entry which is preliminary data.</text>
</comment>
<dbReference type="InterPro" id="IPR041978">
    <property type="entry name" value="KOW_Spt5_5"/>
</dbReference>
<feature type="region of interest" description="Disordered" evidence="11">
    <location>
        <begin position="864"/>
        <end position="894"/>
    </location>
</feature>
<dbReference type="CDD" id="cd06082">
    <property type="entry name" value="KOW_Spt5_2"/>
    <property type="match status" value="1"/>
</dbReference>
<dbReference type="InterPro" id="IPR008991">
    <property type="entry name" value="Translation_prot_SH3-like_sf"/>
</dbReference>
<dbReference type="CDD" id="cd06081">
    <property type="entry name" value="KOW_Spt5_1"/>
    <property type="match status" value="1"/>
</dbReference>
<evidence type="ECO:0000256" key="5">
    <source>
        <dbReference type="ARBA" id="ARBA00022737"/>
    </source>
</evidence>
<dbReference type="Pfam" id="PF23287">
    <property type="entry name" value="KOW7_SPT5"/>
    <property type="match status" value="1"/>
</dbReference>
<dbReference type="InterPro" id="IPR057934">
    <property type="entry name" value="KOW_Spt5_7"/>
</dbReference>
<dbReference type="InterPro" id="IPR057936">
    <property type="entry name" value="KOWx_Spt5"/>
</dbReference>
<evidence type="ECO:0000256" key="1">
    <source>
        <dbReference type="ARBA" id="ARBA00004123"/>
    </source>
</evidence>
<proteinExistence type="inferred from homology"/>
<dbReference type="CDD" id="cd06086">
    <property type="entry name" value="KOW_Spt5_6"/>
    <property type="match status" value="1"/>
</dbReference>
<feature type="domain" description="KOW" evidence="13">
    <location>
        <begin position="573"/>
        <end position="600"/>
    </location>
</feature>
<dbReference type="InterPro" id="IPR005824">
    <property type="entry name" value="KOW"/>
</dbReference>
<keyword evidence="4" id="KW-0597">Phosphoprotein</keyword>
<dbReference type="CDD" id="cd06085">
    <property type="entry name" value="KOW_Spt5_5"/>
    <property type="match status" value="1"/>
</dbReference>
<protein>
    <submittedName>
        <fullName evidence="14">Putative transcription elongation factor SPT5 2</fullName>
    </submittedName>
</protein>
<dbReference type="Gene3D" id="3.30.70.940">
    <property type="entry name" value="NusG, N-terminal domain"/>
    <property type="match status" value="1"/>
</dbReference>
<dbReference type="Pfam" id="PF03439">
    <property type="entry name" value="Spt5-NGN"/>
    <property type="match status" value="1"/>
</dbReference>
<feature type="domain" description="KOW" evidence="13">
    <location>
        <begin position="421"/>
        <end position="448"/>
    </location>
</feature>
<evidence type="ECO:0000259" key="12">
    <source>
        <dbReference type="SMART" id="SM00738"/>
    </source>
</evidence>
<dbReference type="GO" id="GO:0003746">
    <property type="term" value="F:translation elongation factor activity"/>
    <property type="evidence" value="ECO:0007669"/>
    <property type="project" value="UniProtKB-KW"/>
</dbReference>